<evidence type="ECO:0000313" key="1">
    <source>
        <dbReference type="EMBL" id="QCE11168.1"/>
    </source>
</evidence>
<proteinExistence type="predicted"/>
<accession>A0A4D6NF77</accession>
<dbReference type="EMBL" id="CP039354">
    <property type="protein sequence ID" value="QCE11169.1"/>
    <property type="molecule type" value="Genomic_DNA"/>
</dbReference>
<organism evidence="2 3">
    <name type="scientific">Vigna unguiculata</name>
    <name type="common">Cowpea</name>
    <dbReference type="NCBI Taxonomy" id="3917"/>
    <lineage>
        <taxon>Eukaryota</taxon>
        <taxon>Viridiplantae</taxon>
        <taxon>Streptophyta</taxon>
        <taxon>Embryophyta</taxon>
        <taxon>Tracheophyta</taxon>
        <taxon>Spermatophyta</taxon>
        <taxon>Magnoliopsida</taxon>
        <taxon>eudicotyledons</taxon>
        <taxon>Gunneridae</taxon>
        <taxon>Pentapetalae</taxon>
        <taxon>rosids</taxon>
        <taxon>fabids</taxon>
        <taxon>Fabales</taxon>
        <taxon>Fabaceae</taxon>
        <taxon>Papilionoideae</taxon>
        <taxon>50 kb inversion clade</taxon>
        <taxon>NPAAA clade</taxon>
        <taxon>indigoferoid/millettioid clade</taxon>
        <taxon>Phaseoleae</taxon>
        <taxon>Vigna</taxon>
    </lineage>
</organism>
<protein>
    <submittedName>
        <fullName evidence="2">Uncharacterized protein</fullName>
    </submittedName>
</protein>
<gene>
    <name evidence="1" type="ORF">DEO72_LG10g2401</name>
    <name evidence="2" type="ORF">DEO72_LG10g2402</name>
</gene>
<dbReference type="EMBL" id="CP039354">
    <property type="protein sequence ID" value="QCE11168.1"/>
    <property type="molecule type" value="Genomic_DNA"/>
</dbReference>
<reference evidence="2 3" key="1">
    <citation type="submission" date="2019-04" db="EMBL/GenBank/DDBJ databases">
        <title>An improved genome assembly and genetic linkage map for asparagus bean, Vigna unguiculata ssp. sesquipedialis.</title>
        <authorList>
            <person name="Xia Q."/>
            <person name="Zhang R."/>
            <person name="Dong Y."/>
        </authorList>
    </citation>
    <scope>NUCLEOTIDE SEQUENCE [LARGE SCALE GENOMIC DNA]</scope>
    <source>
        <tissue evidence="2">Leaf</tissue>
    </source>
</reference>
<keyword evidence="3" id="KW-1185">Reference proteome</keyword>
<sequence>MSASSKIVWRSTQVTRHKRLPDRLGGDMCCQAPSAYDATLSTSIALLDSPYREAQHTSILYWFCSHRLEVRHHHEALHQ</sequence>
<evidence type="ECO:0000313" key="3">
    <source>
        <dbReference type="Proteomes" id="UP000501690"/>
    </source>
</evidence>
<evidence type="ECO:0000313" key="2">
    <source>
        <dbReference type="EMBL" id="QCE11169.1"/>
    </source>
</evidence>
<dbReference type="AlphaFoldDB" id="A0A4D6NF77"/>
<dbReference type="Proteomes" id="UP000501690">
    <property type="component" value="Linkage Group LG10"/>
</dbReference>
<name>A0A4D6NF77_VIGUN</name>